<protein>
    <submittedName>
        <fullName evidence="8">Zinc-finger of a C2HC-type, putative</fullName>
    </submittedName>
</protein>
<dbReference type="InterPro" id="IPR026319">
    <property type="entry name" value="ZC2HC1A/B-like"/>
</dbReference>
<evidence type="ECO:0000256" key="1">
    <source>
        <dbReference type="ARBA" id="ARBA00022723"/>
    </source>
</evidence>
<feature type="compositionally biased region" description="Basic and acidic residues" evidence="6">
    <location>
        <begin position="253"/>
        <end position="264"/>
    </location>
</feature>
<dbReference type="Pfam" id="PF13913">
    <property type="entry name" value="zf-C2HC_2"/>
    <property type="match status" value="2"/>
</dbReference>
<keyword evidence="1" id="KW-0479">Metal-binding</keyword>
<feature type="compositionally biased region" description="Low complexity" evidence="6">
    <location>
        <begin position="52"/>
        <end position="63"/>
    </location>
</feature>
<keyword evidence="2" id="KW-0677">Repeat</keyword>
<dbReference type="Gene3D" id="3.30.160.60">
    <property type="entry name" value="Classic Zinc Finger"/>
    <property type="match status" value="1"/>
</dbReference>
<keyword evidence="4" id="KW-0862">Zinc</keyword>
<dbReference type="Proteomes" id="UP000515908">
    <property type="component" value="Chromosome 03"/>
</dbReference>
<dbReference type="GO" id="GO:0008270">
    <property type="term" value="F:zinc ion binding"/>
    <property type="evidence" value="ECO:0007669"/>
    <property type="project" value="UniProtKB-KW"/>
</dbReference>
<keyword evidence="3 5" id="KW-0863">Zinc-finger</keyword>
<dbReference type="PANTHER" id="PTHR13555">
    <property type="entry name" value="C2H2 ZINC FINGER CGI-62-RELATED"/>
    <property type="match status" value="1"/>
</dbReference>
<evidence type="ECO:0000259" key="7">
    <source>
        <dbReference type="PROSITE" id="PS52027"/>
    </source>
</evidence>
<feature type="compositionally biased region" description="Gly residues" evidence="6">
    <location>
        <begin position="202"/>
        <end position="214"/>
    </location>
</feature>
<evidence type="ECO:0000256" key="6">
    <source>
        <dbReference type="SAM" id="MobiDB-lite"/>
    </source>
</evidence>
<evidence type="ECO:0000256" key="3">
    <source>
        <dbReference type="ARBA" id="ARBA00022771"/>
    </source>
</evidence>
<evidence type="ECO:0000256" key="5">
    <source>
        <dbReference type="PROSITE-ProRule" id="PRU01371"/>
    </source>
</evidence>
<feature type="region of interest" description="Disordered" evidence="6">
    <location>
        <begin position="243"/>
        <end position="294"/>
    </location>
</feature>
<feature type="domain" description="C2HC/C3H-type" evidence="7">
    <location>
        <begin position="91"/>
        <end position="120"/>
    </location>
</feature>
<evidence type="ECO:0000256" key="4">
    <source>
        <dbReference type="ARBA" id="ARBA00022833"/>
    </source>
</evidence>
<feature type="region of interest" description="Disordered" evidence="6">
    <location>
        <begin position="189"/>
        <end position="222"/>
    </location>
</feature>
<gene>
    <name evidence="8" type="ORF">ADEAN_000157300</name>
</gene>
<accession>A0A7G2C3G2</accession>
<dbReference type="AlphaFoldDB" id="A0A7G2C3G2"/>
<dbReference type="VEuPathDB" id="TriTrypDB:ADEAN_000157300"/>
<dbReference type="PANTHER" id="PTHR13555:SF5">
    <property type="entry name" value="ZINC-FINGER OF A C2HC-TYPE"/>
    <property type="match status" value="1"/>
</dbReference>
<sequence length="294" mass="31573">MPRPKFVTCKICGKGFGSASIDIHVPQCYEKALKQWKINPVGPRPVMPGTKPPQATSSSPQAPVGGGAAAARSLKQNQVFEVAEYDNDNPNLHPCSKCGRKFNFDRIGYHESVCKGDQKRRVFRSERQRSITDGNGEYSVTPAPKSKRTGGQRGGYKVDATKPIPSTNWRQQHEEFIRAVRSAKQADSSAQQMWGAPRNARGGAGAGRGRGGRGAAPKTYTRSTVPANMVRQNRAVKENIATGGRMARAAESSIEKPGRSKPTRDTMGGGGGGGYRIANDNTTSLGTLQAFGRA</sequence>
<dbReference type="PROSITE" id="PS52027">
    <property type="entry name" value="ZF_C2HC_C3H"/>
    <property type="match status" value="2"/>
</dbReference>
<organism evidence="8 9">
    <name type="scientific">Angomonas deanei</name>
    <dbReference type="NCBI Taxonomy" id="59799"/>
    <lineage>
        <taxon>Eukaryota</taxon>
        <taxon>Discoba</taxon>
        <taxon>Euglenozoa</taxon>
        <taxon>Kinetoplastea</taxon>
        <taxon>Metakinetoplastina</taxon>
        <taxon>Trypanosomatida</taxon>
        <taxon>Trypanosomatidae</taxon>
        <taxon>Strigomonadinae</taxon>
        <taxon>Angomonas</taxon>
    </lineage>
</organism>
<feature type="region of interest" description="Disordered" evidence="6">
    <location>
        <begin position="125"/>
        <end position="164"/>
    </location>
</feature>
<feature type="region of interest" description="Disordered" evidence="6">
    <location>
        <begin position="40"/>
        <end position="71"/>
    </location>
</feature>
<name>A0A7G2C3G2_9TRYP</name>
<evidence type="ECO:0000313" key="9">
    <source>
        <dbReference type="Proteomes" id="UP000515908"/>
    </source>
</evidence>
<dbReference type="EMBL" id="LR877147">
    <property type="protein sequence ID" value="CAD2214129.1"/>
    <property type="molecule type" value="Genomic_DNA"/>
</dbReference>
<reference evidence="8 9" key="1">
    <citation type="submission" date="2020-08" db="EMBL/GenBank/DDBJ databases">
        <authorList>
            <person name="Newling K."/>
            <person name="Davey J."/>
            <person name="Forrester S."/>
        </authorList>
    </citation>
    <scope>NUCLEOTIDE SEQUENCE [LARGE SCALE GENOMIC DNA]</scope>
    <source>
        <strain evidence="9">Crithidia deanei Carvalho (ATCC PRA-265)</strain>
    </source>
</reference>
<feature type="domain" description="C2HC/C3H-type" evidence="7">
    <location>
        <begin position="5"/>
        <end position="34"/>
    </location>
</feature>
<keyword evidence="9" id="KW-1185">Reference proteome</keyword>
<dbReference type="InterPro" id="IPR049899">
    <property type="entry name" value="Znf_C2HC_C3H"/>
</dbReference>
<proteinExistence type="predicted"/>
<evidence type="ECO:0000256" key="2">
    <source>
        <dbReference type="ARBA" id="ARBA00022737"/>
    </source>
</evidence>
<evidence type="ECO:0000313" key="8">
    <source>
        <dbReference type="EMBL" id="CAD2214129.1"/>
    </source>
</evidence>